<name>X1J9P5_9ZZZZ</name>
<reference evidence="1" key="1">
    <citation type="journal article" date="2014" name="Front. Microbiol.">
        <title>High frequency of phylogenetically diverse reductive dehalogenase-homologous genes in deep subseafloor sedimentary metagenomes.</title>
        <authorList>
            <person name="Kawai M."/>
            <person name="Futagami T."/>
            <person name="Toyoda A."/>
            <person name="Takaki Y."/>
            <person name="Nishi S."/>
            <person name="Hori S."/>
            <person name="Arai W."/>
            <person name="Tsubouchi T."/>
            <person name="Morono Y."/>
            <person name="Uchiyama I."/>
            <person name="Ito T."/>
            <person name="Fujiyama A."/>
            <person name="Inagaki F."/>
            <person name="Takami H."/>
        </authorList>
    </citation>
    <scope>NUCLEOTIDE SEQUENCE</scope>
    <source>
        <strain evidence="1">Expedition CK06-06</strain>
    </source>
</reference>
<accession>X1J9P5</accession>
<feature type="non-terminal residue" evidence="1">
    <location>
        <position position="63"/>
    </location>
</feature>
<sequence length="63" mass="7060">MEKLRLGYVEGQVAVRVMAVMEVRGWSAAEFTREAVKSFLSALEVQDEARRKADSVADKTVPF</sequence>
<dbReference type="AlphaFoldDB" id="X1J9P5"/>
<dbReference type="EMBL" id="BARV01001056">
    <property type="protein sequence ID" value="GAH91436.1"/>
    <property type="molecule type" value="Genomic_DNA"/>
</dbReference>
<organism evidence="1">
    <name type="scientific">marine sediment metagenome</name>
    <dbReference type="NCBI Taxonomy" id="412755"/>
    <lineage>
        <taxon>unclassified sequences</taxon>
        <taxon>metagenomes</taxon>
        <taxon>ecological metagenomes</taxon>
    </lineage>
</organism>
<protein>
    <submittedName>
        <fullName evidence="1">Uncharacterized protein</fullName>
    </submittedName>
</protein>
<evidence type="ECO:0000313" key="1">
    <source>
        <dbReference type="EMBL" id="GAH91436.1"/>
    </source>
</evidence>
<comment type="caution">
    <text evidence="1">The sequence shown here is derived from an EMBL/GenBank/DDBJ whole genome shotgun (WGS) entry which is preliminary data.</text>
</comment>
<proteinExistence type="predicted"/>
<gene>
    <name evidence="1" type="ORF">S06H3_03298</name>
</gene>